<evidence type="ECO:0000313" key="2">
    <source>
        <dbReference type="Proteomes" id="UP001528411"/>
    </source>
</evidence>
<accession>A0ABT5FF55</accession>
<proteinExistence type="predicted"/>
<dbReference type="RefSeq" id="WP_272181446.1">
    <property type="nucleotide sequence ID" value="NZ_JAQOMS010000002.1"/>
</dbReference>
<dbReference type="EMBL" id="JAQOMS010000002">
    <property type="protein sequence ID" value="MDC2890191.1"/>
    <property type="molecule type" value="Genomic_DNA"/>
</dbReference>
<protein>
    <submittedName>
        <fullName evidence="1">Uncharacterized protein</fullName>
    </submittedName>
</protein>
<keyword evidence="2" id="KW-1185">Reference proteome</keyword>
<dbReference type="Proteomes" id="UP001528411">
    <property type="component" value="Unassembled WGS sequence"/>
</dbReference>
<sequence length="107" mass="12532">MVIACKPTKVASLEYRFPSHNAPNYVLQIIELINDKYGLPFESKGDLNFGEVKYSWKAKDTIITVTRYWPDTTVYLSYKIGDAYRQMVSEMPENAKEIEYNIKFETY</sequence>
<reference evidence="1 2" key="1">
    <citation type="submission" date="2023-01" db="EMBL/GenBank/DDBJ databases">
        <title>Psychrosphaera sp. nov., isolated from marine algae.</title>
        <authorList>
            <person name="Bayburt H."/>
            <person name="Choi B.J."/>
            <person name="Kim J.M."/>
            <person name="Choi D.G."/>
            <person name="Jeon C.O."/>
        </authorList>
    </citation>
    <scope>NUCLEOTIDE SEQUENCE [LARGE SCALE GENOMIC DNA]</scope>
    <source>
        <strain evidence="1 2">G1-22</strain>
    </source>
</reference>
<evidence type="ECO:0000313" key="1">
    <source>
        <dbReference type="EMBL" id="MDC2890191.1"/>
    </source>
</evidence>
<organism evidence="1 2">
    <name type="scientific">Psychrosphaera algicola</name>
    <dbReference type="NCBI Taxonomy" id="3023714"/>
    <lineage>
        <taxon>Bacteria</taxon>
        <taxon>Pseudomonadati</taxon>
        <taxon>Pseudomonadota</taxon>
        <taxon>Gammaproteobacteria</taxon>
        <taxon>Alteromonadales</taxon>
        <taxon>Pseudoalteromonadaceae</taxon>
        <taxon>Psychrosphaera</taxon>
    </lineage>
</organism>
<name>A0ABT5FF55_9GAMM</name>
<comment type="caution">
    <text evidence="1">The sequence shown here is derived from an EMBL/GenBank/DDBJ whole genome shotgun (WGS) entry which is preliminary data.</text>
</comment>
<gene>
    <name evidence="1" type="ORF">PN838_17280</name>
</gene>